<gene>
    <name evidence="1" type="ORF">RRG08_014247</name>
</gene>
<evidence type="ECO:0000313" key="2">
    <source>
        <dbReference type="Proteomes" id="UP001283361"/>
    </source>
</evidence>
<dbReference type="AlphaFoldDB" id="A0AAE0XEZ0"/>
<proteinExistence type="predicted"/>
<protein>
    <submittedName>
        <fullName evidence="1">Uncharacterized protein</fullName>
    </submittedName>
</protein>
<accession>A0AAE0XEZ0</accession>
<dbReference type="EMBL" id="JAWDGP010008074">
    <property type="protein sequence ID" value="KAK3691865.1"/>
    <property type="molecule type" value="Genomic_DNA"/>
</dbReference>
<sequence>MERANLCWVPEDETICTPELPPPTSPGQAPLRCSRDQVSSSLIGLATHLSMGVDGTARYWRGLAEKCSHTRRS</sequence>
<keyword evidence="2" id="KW-1185">Reference proteome</keyword>
<dbReference type="Proteomes" id="UP001283361">
    <property type="component" value="Unassembled WGS sequence"/>
</dbReference>
<organism evidence="1 2">
    <name type="scientific">Elysia crispata</name>
    <name type="common">lettuce slug</name>
    <dbReference type="NCBI Taxonomy" id="231223"/>
    <lineage>
        <taxon>Eukaryota</taxon>
        <taxon>Metazoa</taxon>
        <taxon>Spiralia</taxon>
        <taxon>Lophotrochozoa</taxon>
        <taxon>Mollusca</taxon>
        <taxon>Gastropoda</taxon>
        <taxon>Heterobranchia</taxon>
        <taxon>Euthyneura</taxon>
        <taxon>Panpulmonata</taxon>
        <taxon>Sacoglossa</taxon>
        <taxon>Placobranchoidea</taxon>
        <taxon>Plakobranchidae</taxon>
        <taxon>Elysia</taxon>
    </lineage>
</organism>
<comment type="caution">
    <text evidence="1">The sequence shown here is derived from an EMBL/GenBank/DDBJ whole genome shotgun (WGS) entry which is preliminary data.</text>
</comment>
<name>A0AAE0XEZ0_9GAST</name>
<evidence type="ECO:0000313" key="1">
    <source>
        <dbReference type="EMBL" id="KAK3691865.1"/>
    </source>
</evidence>
<reference evidence="1" key="1">
    <citation type="journal article" date="2023" name="G3 (Bethesda)">
        <title>A reference genome for the long-term kleptoplast-retaining sea slug Elysia crispata morphotype clarki.</title>
        <authorList>
            <person name="Eastman K.E."/>
            <person name="Pendleton A.L."/>
            <person name="Shaikh M.A."/>
            <person name="Suttiyut T."/>
            <person name="Ogas R."/>
            <person name="Tomko P."/>
            <person name="Gavelis G."/>
            <person name="Widhalm J.R."/>
            <person name="Wisecaver J.H."/>
        </authorList>
    </citation>
    <scope>NUCLEOTIDE SEQUENCE</scope>
    <source>
        <strain evidence="1">ECLA1</strain>
    </source>
</reference>